<keyword evidence="6" id="KW-1185">Reference proteome</keyword>
<protein>
    <submittedName>
        <fullName evidence="5">Transporter substrate-binding domain-containing protein</fullName>
    </submittedName>
</protein>
<evidence type="ECO:0000256" key="2">
    <source>
        <dbReference type="ARBA" id="ARBA00022729"/>
    </source>
</evidence>
<gene>
    <name evidence="5" type="ORF">NNO07_03005</name>
</gene>
<dbReference type="PANTHER" id="PTHR35936:SF17">
    <property type="entry name" value="ARGININE-BINDING EXTRACELLULAR PROTEIN ARTP"/>
    <property type="match status" value="1"/>
</dbReference>
<dbReference type="PANTHER" id="PTHR35936">
    <property type="entry name" value="MEMBRANE-BOUND LYTIC MUREIN TRANSGLYCOSYLASE F"/>
    <property type="match status" value="1"/>
</dbReference>
<dbReference type="Gene3D" id="3.40.190.10">
    <property type="entry name" value="Periplasmic binding protein-like II"/>
    <property type="match status" value="2"/>
</dbReference>
<evidence type="ECO:0000313" key="6">
    <source>
        <dbReference type="Proteomes" id="UP001211689"/>
    </source>
</evidence>
<dbReference type="SMART" id="SM00062">
    <property type="entry name" value="PBPb"/>
    <property type="match status" value="1"/>
</dbReference>
<keyword evidence="2 3" id="KW-0732">Signal</keyword>
<dbReference type="SUPFAM" id="SSF53850">
    <property type="entry name" value="Periplasmic binding protein-like II"/>
    <property type="match status" value="1"/>
</dbReference>
<dbReference type="InterPro" id="IPR001638">
    <property type="entry name" value="Solute-binding_3/MltF_N"/>
</dbReference>
<organism evidence="5 6">
    <name type="scientific">Metapseudomonas resinovorans</name>
    <name type="common">Pseudomonas resinovorans</name>
    <dbReference type="NCBI Taxonomy" id="53412"/>
    <lineage>
        <taxon>Bacteria</taxon>
        <taxon>Pseudomonadati</taxon>
        <taxon>Pseudomonadota</taxon>
        <taxon>Gammaproteobacteria</taxon>
        <taxon>Pseudomonadales</taxon>
        <taxon>Pseudomonadaceae</taxon>
        <taxon>Metapseudomonas</taxon>
    </lineage>
</organism>
<accession>A0ABT4XZM2</accession>
<proteinExistence type="inferred from homology"/>
<name>A0ABT4XZM2_METRE</name>
<dbReference type="Pfam" id="PF00497">
    <property type="entry name" value="SBP_bac_3"/>
    <property type="match status" value="1"/>
</dbReference>
<dbReference type="EMBL" id="JANEWF010000002">
    <property type="protein sequence ID" value="MDA8482026.1"/>
    <property type="molecule type" value="Genomic_DNA"/>
</dbReference>
<evidence type="ECO:0000256" key="1">
    <source>
        <dbReference type="ARBA" id="ARBA00010333"/>
    </source>
</evidence>
<comment type="caution">
    <text evidence="5">The sequence shown here is derived from an EMBL/GenBank/DDBJ whole genome shotgun (WGS) entry which is preliminary data.</text>
</comment>
<dbReference type="Proteomes" id="UP001211689">
    <property type="component" value="Unassembled WGS sequence"/>
</dbReference>
<evidence type="ECO:0000256" key="3">
    <source>
        <dbReference type="SAM" id="SignalP"/>
    </source>
</evidence>
<feature type="chain" id="PRO_5047176655" evidence="3">
    <location>
        <begin position="26"/>
        <end position="261"/>
    </location>
</feature>
<feature type="domain" description="Solute-binding protein family 3/N-terminal" evidence="4">
    <location>
        <begin position="27"/>
        <end position="256"/>
    </location>
</feature>
<evidence type="ECO:0000259" key="4">
    <source>
        <dbReference type="SMART" id="SM00062"/>
    </source>
</evidence>
<reference evidence="5 6" key="1">
    <citation type="submission" date="2022-07" db="EMBL/GenBank/DDBJ databases">
        <title>Genome Analysis of Selected Gammaproteobacteria from Nigerian Food snails.</title>
        <authorList>
            <person name="Okafor A.C."/>
        </authorList>
    </citation>
    <scope>NUCLEOTIDE SEQUENCE [LARGE SCALE GENOMIC DNA]</scope>
    <source>
        <strain evidence="5 6">Awg 2</strain>
    </source>
</reference>
<sequence>MKKSQLARWMAGAVMLMAGAAGAQAETLKFAMAAEPYPPFSSKQPDGQWAGFEPDLIRALCAQMKAECEIDEVAWDGLIPALMAKKVDVIFNSMSVTEEREKQIAFSRAYYDTPVAVAAPAALDFAVTPEGLKGKAIGVQLSTVSSNYLKKYYEGIADVRYYDTQDSVNADLVAGRIDLMMADGIAVSAFIKSPDAQAAGIENKGMVPYDPLFGRGVGAGLRKEDTALKAKLDEAIGKLLASEDYKTISAKYFDVSVAPKQ</sequence>
<dbReference type="RefSeq" id="WP_190827058.1">
    <property type="nucleotide sequence ID" value="NZ_JANEWF010000002.1"/>
</dbReference>
<comment type="similarity">
    <text evidence="1">Belongs to the bacterial solute-binding protein 3 family.</text>
</comment>
<evidence type="ECO:0000313" key="5">
    <source>
        <dbReference type="EMBL" id="MDA8482026.1"/>
    </source>
</evidence>
<feature type="signal peptide" evidence="3">
    <location>
        <begin position="1"/>
        <end position="25"/>
    </location>
</feature>